<reference evidence="9" key="1">
    <citation type="submission" date="2009-09" db="EMBL/GenBank/DDBJ databases">
        <title>The complete chromosome of Sebaldella termitidis ATCC 33386.</title>
        <authorList>
            <consortium name="US DOE Joint Genome Institute (JGI-PGF)"/>
            <person name="Lucas S."/>
            <person name="Copeland A."/>
            <person name="Lapidus A."/>
            <person name="Glavina del Rio T."/>
            <person name="Dalin E."/>
            <person name="Tice H."/>
            <person name="Bruce D."/>
            <person name="Goodwin L."/>
            <person name="Pitluck S."/>
            <person name="Kyrpides N."/>
            <person name="Mavromatis K."/>
            <person name="Ivanova N."/>
            <person name="Mikhailova N."/>
            <person name="Sims D."/>
            <person name="Meincke L."/>
            <person name="Brettin T."/>
            <person name="Detter J.C."/>
            <person name="Han C."/>
            <person name="Larimer F."/>
            <person name="Land M."/>
            <person name="Hauser L."/>
            <person name="Markowitz V."/>
            <person name="Cheng J.F."/>
            <person name="Hugenholtz P."/>
            <person name="Woyke T."/>
            <person name="Wu D."/>
            <person name="Eisen J.A."/>
        </authorList>
    </citation>
    <scope>NUCLEOTIDE SEQUENCE [LARGE SCALE GENOMIC DNA]</scope>
    <source>
        <strain evidence="9">ATCC 33386 / NCTC 11300</strain>
    </source>
</reference>
<evidence type="ECO:0000256" key="2">
    <source>
        <dbReference type="ARBA" id="ARBA00008610"/>
    </source>
</evidence>
<name>D1ANQ4_SEBTE</name>
<comment type="similarity">
    <text evidence="2">Belongs to the BMP lipoprotein family.</text>
</comment>
<gene>
    <name evidence="8" type="ordered locus">Sterm_3016</name>
</gene>
<protein>
    <submittedName>
        <fullName evidence="8">Basic membrane lipoprotein</fullName>
    </submittedName>
</protein>
<keyword evidence="9" id="KW-1185">Reference proteome</keyword>
<dbReference type="InterPro" id="IPR050957">
    <property type="entry name" value="BMP_lipoprotein"/>
</dbReference>
<dbReference type="SUPFAM" id="SSF53822">
    <property type="entry name" value="Periplasmic binding protein-like I"/>
    <property type="match status" value="1"/>
</dbReference>
<evidence type="ECO:0000313" key="9">
    <source>
        <dbReference type="Proteomes" id="UP000000845"/>
    </source>
</evidence>
<dbReference type="AlphaFoldDB" id="D1ANQ4"/>
<sequence>MRKILLLVFLFFCTEFLAISENKVAIIYSAGGLGDEGYNDLAHKALNKAKFDLGIDFDYYEPIDPVKETERQLMTYSDSKSYDLIITVGFLSKSSLEKAAKEYPNQKYAIVDEIVFDSKNITSITFNVEEESFLAGAVAALMTKTDKVAFIGGTEAPLIARYKAGFEQGAKYVKPDVEVLVSYIGGYNSFNDPKKAEQITNELIRENTDVFYHAAGASNRGIVSSAKKYGKYVIEVDSYSDWQNEEVVIASAVKNIDVAVYDIIKKLTDNTLENKTYIYGAKEEGIGIVIKAEEKIGIKKLKIIKEITDLLKSGVIKTDFSG</sequence>
<proteinExistence type="inferred from homology"/>
<dbReference type="GO" id="GO:0005886">
    <property type="term" value="C:plasma membrane"/>
    <property type="evidence" value="ECO:0007669"/>
    <property type="project" value="UniProtKB-SubCell"/>
</dbReference>
<dbReference type="CDD" id="cd06354">
    <property type="entry name" value="PBP1_PrnA-like"/>
    <property type="match status" value="1"/>
</dbReference>
<dbReference type="EMBL" id="CP001739">
    <property type="protein sequence ID" value="ACZ09858.1"/>
    <property type="molecule type" value="Genomic_DNA"/>
</dbReference>
<keyword evidence="4" id="KW-0732">Signal</keyword>
<keyword evidence="5" id="KW-0472">Membrane</keyword>
<keyword evidence="6 8" id="KW-0449">Lipoprotein</keyword>
<evidence type="ECO:0000256" key="1">
    <source>
        <dbReference type="ARBA" id="ARBA00004193"/>
    </source>
</evidence>
<evidence type="ECO:0000256" key="4">
    <source>
        <dbReference type="ARBA" id="ARBA00022729"/>
    </source>
</evidence>
<dbReference type="Proteomes" id="UP000000845">
    <property type="component" value="Chromosome"/>
</dbReference>
<dbReference type="eggNOG" id="COG1744">
    <property type="taxonomic scope" value="Bacteria"/>
</dbReference>
<accession>D1ANQ4</accession>
<dbReference type="Gene3D" id="3.40.50.2300">
    <property type="match status" value="2"/>
</dbReference>
<evidence type="ECO:0000256" key="3">
    <source>
        <dbReference type="ARBA" id="ARBA00022475"/>
    </source>
</evidence>
<dbReference type="InterPro" id="IPR028082">
    <property type="entry name" value="Peripla_BP_I"/>
</dbReference>
<dbReference type="PANTHER" id="PTHR34296:SF2">
    <property type="entry name" value="ABC TRANSPORTER GUANOSINE-BINDING PROTEIN NUPN"/>
    <property type="match status" value="1"/>
</dbReference>
<dbReference type="PANTHER" id="PTHR34296">
    <property type="entry name" value="TRANSCRIPTIONAL ACTIVATOR PROTEIN MED"/>
    <property type="match status" value="1"/>
</dbReference>
<evidence type="ECO:0000313" key="8">
    <source>
        <dbReference type="EMBL" id="ACZ09858.1"/>
    </source>
</evidence>
<comment type="subcellular location">
    <subcellularLocation>
        <location evidence="1">Cell membrane</location>
        <topology evidence="1">Lipid-anchor</topology>
    </subcellularLocation>
</comment>
<dbReference type="STRING" id="526218.Sterm_3016"/>
<reference evidence="8 9" key="2">
    <citation type="journal article" date="2010" name="Stand. Genomic Sci.">
        <title>Complete genome sequence of Sebaldella termitidis type strain (NCTC 11300).</title>
        <authorList>
            <person name="Harmon-Smith M."/>
            <person name="Celia L."/>
            <person name="Chertkov O."/>
            <person name="Lapidus A."/>
            <person name="Copeland A."/>
            <person name="Glavina Del Rio T."/>
            <person name="Nolan M."/>
            <person name="Lucas S."/>
            <person name="Tice H."/>
            <person name="Cheng J.F."/>
            <person name="Han C."/>
            <person name="Detter J.C."/>
            <person name="Bruce D."/>
            <person name="Goodwin L."/>
            <person name="Pitluck S."/>
            <person name="Pati A."/>
            <person name="Liolios K."/>
            <person name="Ivanova N."/>
            <person name="Mavromatis K."/>
            <person name="Mikhailova N."/>
            <person name="Chen A."/>
            <person name="Palaniappan K."/>
            <person name="Land M."/>
            <person name="Hauser L."/>
            <person name="Chang Y.J."/>
            <person name="Jeffries C.D."/>
            <person name="Brettin T."/>
            <person name="Goker M."/>
            <person name="Beck B."/>
            <person name="Bristow J."/>
            <person name="Eisen J.A."/>
            <person name="Markowitz V."/>
            <person name="Hugenholtz P."/>
            <person name="Kyrpides N.C."/>
            <person name="Klenk H.P."/>
            <person name="Chen F."/>
        </authorList>
    </citation>
    <scope>NUCLEOTIDE SEQUENCE [LARGE SCALE GENOMIC DNA]</scope>
    <source>
        <strain evidence="9">ATCC 33386 / NCTC 11300</strain>
    </source>
</reference>
<keyword evidence="3" id="KW-1003">Cell membrane</keyword>
<dbReference type="HOGENOM" id="CLU_038813_0_0_0"/>
<evidence type="ECO:0000259" key="7">
    <source>
        <dbReference type="Pfam" id="PF02608"/>
    </source>
</evidence>
<evidence type="ECO:0000256" key="6">
    <source>
        <dbReference type="ARBA" id="ARBA00023288"/>
    </source>
</evidence>
<feature type="domain" description="ABC transporter substrate-binding protein PnrA-like" evidence="7">
    <location>
        <begin position="28"/>
        <end position="307"/>
    </location>
</feature>
<evidence type="ECO:0000256" key="5">
    <source>
        <dbReference type="ARBA" id="ARBA00023136"/>
    </source>
</evidence>
<dbReference type="RefSeq" id="WP_012862440.1">
    <property type="nucleotide sequence ID" value="NC_013517.1"/>
</dbReference>
<dbReference type="Pfam" id="PF02608">
    <property type="entry name" value="Bmp"/>
    <property type="match status" value="1"/>
</dbReference>
<dbReference type="InterPro" id="IPR003760">
    <property type="entry name" value="PnrA-like"/>
</dbReference>
<dbReference type="KEGG" id="str:Sterm_3016"/>
<organism evidence="8 9">
    <name type="scientific">Sebaldella termitidis (strain ATCC 33386 / NCTC 11300)</name>
    <dbReference type="NCBI Taxonomy" id="526218"/>
    <lineage>
        <taxon>Bacteria</taxon>
        <taxon>Fusobacteriati</taxon>
        <taxon>Fusobacteriota</taxon>
        <taxon>Fusobacteriia</taxon>
        <taxon>Fusobacteriales</taxon>
        <taxon>Leptotrichiaceae</taxon>
        <taxon>Sebaldella</taxon>
    </lineage>
</organism>